<name>A0A552UIV0_9SPHN</name>
<dbReference type="PROSITE" id="PS51186">
    <property type="entry name" value="GNAT"/>
    <property type="match status" value="1"/>
</dbReference>
<dbReference type="RefSeq" id="WP_144236814.1">
    <property type="nucleotide sequence ID" value="NZ_VJWA01000001.1"/>
</dbReference>
<feature type="domain" description="N-acetyltransferase" evidence="1">
    <location>
        <begin position="1"/>
        <end position="145"/>
    </location>
</feature>
<accession>A0A552UIV0</accession>
<protein>
    <submittedName>
        <fullName evidence="2">N-acetyltransferase</fullName>
    </submittedName>
</protein>
<dbReference type="CDD" id="cd04301">
    <property type="entry name" value="NAT_SF"/>
    <property type="match status" value="1"/>
</dbReference>
<keyword evidence="3" id="KW-1185">Reference proteome</keyword>
<organism evidence="2 3">
    <name type="scientific">Glacieibacterium frigidum</name>
    <dbReference type="NCBI Taxonomy" id="2593303"/>
    <lineage>
        <taxon>Bacteria</taxon>
        <taxon>Pseudomonadati</taxon>
        <taxon>Pseudomonadota</taxon>
        <taxon>Alphaproteobacteria</taxon>
        <taxon>Sphingomonadales</taxon>
        <taxon>Sphingosinicellaceae</taxon>
        <taxon>Glacieibacterium</taxon>
    </lineage>
</organism>
<dbReference type="InterPro" id="IPR000182">
    <property type="entry name" value="GNAT_dom"/>
</dbReference>
<dbReference type="Pfam" id="PF13527">
    <property type="entry name" value="Acetyltransf_9"/>
    <property type="match status" value="1"/>
</dbReference>
<comment type="caution">
    <text evidence="2">The sequence shown here is derived from an EMBL/GenBank/DDBJ whole genome shotgun (WGS) entry which is preliminary data.</text>
</comment>
<dbReference type="OrthoDB" id="9815099at2"/>
<dbReference type="SUPFAM" id="SSF55729">
    <property type="entry name" value="Acyl-CoA N-acyltransferases (Nat)"/>
    <property type="match status" value="1"/>
</dbReference>
<evidence type="ECO:0000259" key="1">
    <source>
        <dbReference type="PROSITE" id="PS51186"/>
    </source>
</evidence>
<dbReference type="EMBL" id="VJWA01000001">
    <property type="protein sequence ID" value="TRW18121.1"/>
    <property type="molecule type" value="Genomic_DNA"/>
</dbReference>
<reference evidence="2 3" key="1">
    <citation type="submission" date="2019-07" db="EMBL/GenBank/DDBJ databases">
        <title>Novel species isolated from glacier.</title>
        <authorList>
            <person name="Liu Q."/>
            <person name="Xin Y.-H."/>
        </authorList>
    </citation>
    <scope>NUCLEOTIDE SEQUENCE [LARGE SCALE GENOMIC DNA]</scope>
    <source>
        <strain evidence="2 3">LB1R16</strain>
    </source>
</reference>
<dbReference type="Proteomes" id="UP000317894">
    <property type="component" value="Unassembled WGS sequence"/>
</dbReference>
<dbReference type="GO" id="GO:0016747">
    <property type="term" value="F:acyltransferase activity, transferring groups other than amino-acyl groups"/>
    <property type="evidence" value="ECO:0007669"/>
    <property type="project" value="InterPro"/>
</dbReference>
<dbReference type="AlphaFoldDB" id="A0A552UIV0"/>
<dbReference type="InterPro" id="IPR016181">
    <property type="entry name" value="Acyl_CoA_acyltransferase"/>
</dbReference>
<evidence type="ECO:0000313" key="2">
    <source>
        <dbReference type="EMBL" id="TRW18121.1"/>
    </source>
</evidence>
<dbReference type="Gene3D" id="3.40.630.30">
    <property type="match status" value="1"/>
</dbReference>
<keyword evidence="2" id="KW-0808">Transferase</keyword>
<sequence>MITTATAHDAPAIDCLLDACFGPARRSRTAYRLREGAEPLPDLSLVFRDEGIAASIQLWPVALREPRGRVHMLTLLGPLAVSPARRCEGLGKALLTGALARADAAGTGPVVLIGDMPYYGAFGFEAGPTQRWTVPGPIDRARLLVRNGTHLPEIAALESIAERRLAA</sequence>
<evidence type="ECO:0000313" key="3">
    <source>
        <dbReference type="Proteomes" id="UP000317894"/>
    </source>
</evidence>
<proteinExistence type="predicted"/>
<gene>
    <name evidence="2" type="ORF">FMM06_08445</name>
</gene>